<name>A0A2G2VS78_CAPBA</name>
<proteinExistence type="predicted"/>
<evidence type="ECO:0000313" key="2">
    <source>
        <dbReference type="Proteomes" id="UP000224567"/>
    </source>
</evidence>
<gene>
    <name evidence="1" type="ORF">CQW23_23522</name>
</gene>
<evidence type="ECO:0000313" key="1">
    <source>
        <dbReference type="EMBL" id="PHT35822.1"/>
    </source>
</evidence>
<sequence length="89" mass="9628">MIAVEDFSFEKLMVENNSGRVCKMGSGGVIRELKDIPTELLRIASLVDDRTVIVASGVCWCDKVGDEGVMRLAMGVLISEPLICVVVSL</sequence>
<organism evidence="1 2">
    <name type="scientific">Capsicum baccatum</name>
    <name type="common">Peruvian pepper</name>
    <dbReference type="NCBI Taxonomy" id="33114"/>
    <lineage>
        <taxon>Eukaryota</taxon>
        <taxon>Viridiplantae</taxon>
        <taxon>Streptophyta</taxon>
        <taxon>Embryophyta</taxon>
        <taxon>Tracheophyta</taxon>
        <taxon>Spermatophyta</taxon>
        <taxon>Magnoliopsida</taxon>
        <taxon>eudicotyledons</taxon>
        <taxon>Gunneridae</taxon>
        <taxon>Pentapetalae</taxon>
        <taxon>asterids</taxon>
        <taxon>lamiids</taxon>
        <taxon>Solanales</taxon>
        <taxon>Solanaceae</taxon>
        <taxon>Solanoideae</taxon>
        <taxon>Capsiceae</taxon>
        <taxon>Capsicum</taxon>
    </lineage>
</organism>
<reference evidence="1 2" key="1">
    <citation type="journal article" date="2017" name="Genome Biol.">
        <title>New reference genome sequences of hot pepper reveal the massive evolution of plant disease-resistance genes by retroduplication.</title>
        <authorList>
            <person name="Kim S."/>
            <person name="Park J."/>
            <person name="Yeom S.I."/>
            <person name="Kim Y.M."/>
            <person name="Seo E."/>
            <person name="Kim K.T."/>
            <person name="Kim M.S."/>
            <person name="Lee J.M."/>
            <person name="Cheong K."/>
            <person name="Shin H.S."/>
            <person name="Kim S.B."/>
            <person name="Han K."/>
            <person name="Lee J."/>
            <person name="Park M."/>
            <person name="Lee H.A."/>
            <person name="Lee H.Y."/>
            <person name="Lee Y."/>
            <person name="Oh S."/>
            <person name="Lee J.H."/>
            <person name="Choi E."/>
            <person name="Choi E."/>
            <person name="Lee S.E."/>
            <person name="Jeon J."/>
            <person name="Kim H."/>
            <person name="Choi G."/>
            <person name="Song H."/>
            <person name="Lee J."/>
            <person name="Lee S.C."/>
            <person name="Kwon J.K."/>
            <person name="Lee H.Y."/>
            <person name="Koo N."/>
            <person name="Hong Y."/>
            <person name="Kim R.W."/>
            <person name="Kang W.H."/>
            <person name="Huh J.H."/>
            <person name="Kang B.C."/>
            <person name="Yang T.J."/>
            <person name="Lee Y.H."/>
            <person name="Bennetzen J.L."/>
            <person name="Choi D."/>
        </authorList>
    </citation>
    <scope>NUCLEOTIDE SEQUENCE [LARGE SCALE GENOMIC DNA]</scope>
    <source>
        <strain evidence="2">cv. PBC81</strain>
    </source>
</reference>
<dbReference type="Proteomes" id="UP000224567">
    <property type="component" value="Unassembled WGS sequence"/>
</dbReference>
<dbReference type="AlphaFoldDB" id="A0A2G2VS78"/>
<dbReference type="EMBL" id="MLFT02000010">
    <property type="protein sequence ID" value="PHT35822.1"/>
    <property type="molecule type" value="Genomic_DNA"/>
</dbReference>
<accession>A0A2G2VS78</accession>
<protein>
    <submittedName>
        <fullName evidence="1">F-box protein SKP2A</fullName>
    </submittedName>
</protein>
<dbReference type="OrthoDB" id="1741236at2759"/>
<keyword evidence="2" id="KW-1185">Reference proteome</keyword>
<reference evidence="2" key="2">
    <citation type="journal article" date="2017" name="J. Anim. Genet.">
        <title>Multiple reference genome sequences of hot pepper reveal the massive evolution of plant disease resistance genes by retroduplication.</title>
        <authorList>
            <person name="Kim S."/>
            <person name="Park J."/>
            <person name="Yeom S.-I."/>
            <person name="Kim Y.-M."/>
            <person name="Seo E."/>
            <person name="Kim K.-T."/>
            <person name="Kim M.-S."/>
            <person name="Lee J.M."/>
            <person name="Cheong K."/>
            <person name="Shin H.-S."/>
            <person name="Kim S.-B."/>
            <person name="Han K."/>
            <person name="Lee J."/>
            <person name="Park M."/>
            <person name="Lee H.-A."/>
            <person name="Lee H.-Y."/>
            <person name="Lee Y."/>
            <person name="Oh S."/>
            <person name="Lee J.H."/>
            <person name="Choi E."/>
            <person name="Choi E."/>
            <person name="Lee S.E."/>
            <person name="Jeon J."/>
            <person name="Kim H."/>
            <person name="Choi G."/>
            <person name="Song H."/>
            <person name="Lee J."/>
            <person name="Lee S.-C."/>
            <person name="Kwon J.-K."/>
            <person name="Lee H.-Y."/>
            <person name="Koo N."/>
            <person name="Hong Y."/>
            <person name="Kim R.W."/>
            <person name="Kang W.-H."/>
            <person name="Huh J.H."/>
            <person name="Kang B.-C."/>
            <person name="Yang T.-J."/>
            <person name="Lee Y.-H."/>
            <person name="Bennetzen J.L."/>
            <person name="Choi D."/>
        </authorList>
    </citation>
    <scope>NUCLEOTIDE SEQUENCE [LARGE SCALE GENOMIC DNA]</scope>
    <source>
        <strain evidence="2">cv. PBC81</strain>
    </source>
</reference>
<comment type="caution">
    <text evidence="1">The sequence shown here is derived from an EMBL/GenBank/DDBJ whole genome shotgun (WGS) entry which is preliminary data.</text>
</comment>
<dbReference type="STRING" id="33114.A0A2G2VS78"/>